<keyword evidence="1" id="KW-0677">Repeat</keyword>
<dbReference type="InterPro" id="IPR051210">
    <property type="entry name" value="Ub_ligase/GEF_domain"/>
</dbReference>
<dbReference type="Proteomes" id="UP000504609">
    <property type="component" value="Unplaced"/>
</dbReference>
<feature type="repeat" description="RCC1" evidence="2">
    <location>
        <begin position="62"/>
        <end position="113"/>
    </location>
</feature>
<dbReference type="SUPFAM" id="SSF50985">
    <property type="entry name" value="RCC1/BLIP-II"/>
    <property type="match status" value="1"/>
</dbReference>
<dbReference type="PANTHER" id="PTHR22870:SF466">
    <property type="entry name" value="ANKYRIN REPEAT-CONTAINING PROTEIN"/>
    <property type="match status" value="1"/>
</dbReference>
<evidence type="ECO:0000313" key="3">
    <source>
        <dbReference type="Proteomes" id="UP000504609"/>
    </source>
</evidence>
<feature type="repeat" description="RCC1" evidence="2">
    <location>
        <begin position="169"/>
        <end position="212"/>
    </location>
</feature>
<dbReference type="Pfam" id="PF13540">
    <property type="entry name" value="RCC1_2"/>
    <property type="match status" value="1"/>
</dbReference>
<evidence type="ECO:0000256" key="1">
    <source>
        <dbReference type="ARBA" id="ARBA00022737"/>
    </source>
</evidence>
<dbReference type="Gene3D" id="2.130.10.30">
    <property type="entry name" value="Regulator of chromosome condensation 1/beta-lactamase-inhibitor protein II"/>
    <property type="match status" value="2"/>
</dbReference>
<accession>A0A6J1FZJ2</accession>
<organism evidence="3 4">
    <name type="scientific">Cucurbita moschata</name>
    <name type="common">Winter crookneck squash</name>
    <name type="synonym">Cucurbita pepo var. moschata</name>
    <dbReference type="NCBI Taxonomy" id="3662"/>
    <lineage>
        <taxon>Eukaryota</taxon>
        <taxon>Viridiplantae</taxon>
        <taxon>Streptophyta</taxon>
        <taxon>Embryophyta</taxon>
        <taxon>Tracheophyta</taxon>
        <taxon>Spermatophyta</taxon>
        <taxon>Magnoliopsida</taxon>
        <taxon>eudicotyledons</taxon>
        <taxon>Gunneridae</taxon>
        <taxon>Pentapetalae</taxon>
        <taxon>rosids</taxon>
        <taxon>fabids</taxon>
        <taxon>Cucurbitales</taxon>
        <taxon>Cucurbitaceae</taxon>
        <taxon>Cucurbiteae</taxon>
        <taxon>Cucurbita</taxon>
    </lineage>
</organism>
<gene>
    <name evidence="4" type="primary">LOC111449348</name>
</gene>
<dbReference type="PROSITE" id="PS00626">
    <property type="entry name" value="RCC1_2"/>
    <property type="match status" value="1"/>
</dbReference>
<dbReference type="AlphaFoldDB" id="A0A6J1FZJ2"/>
<dbReference type="InterPro" id="IPR000408">
    <property type="entry name" value="Reg_chr_condens"/>
</dbReference>
<dbReference type="GeneID" id="111449348"/>
<feature type="repeat" description="RCC1" evidence="2">
    <location>
        <begin position="116"/>
        <end position="168"/>
    </location>
</feature>
<evidence type="ECO:0000256" key="2">
    <source>
        <dbReference type="PROSITE-ProRule" id="PRU00235"/>
    </source>
</evidence>
<protein>
    <submittedName>
        <fullName evidence="4">Ultraviolet-B receptor UVR8 isoform X2</fullName>
    </submittedName>
</protein>
<sequence>MEDDGEQEIWSWGAGTDGQLGTGRLEDETLPQLLRIASLSSGAVVSSVSCGGAHVIALTAGGGVLTWGRGNSGQLGLGDMVSSLEPKPVVGLEGCFITHVSAGWSHSGFVSGCCGAQVYGFGAGKRGQLGISNKIQSVNLPVLSSELEAAEIVGIAAAGDHSAALSTDGRLFTWGRGFGTNSDAFSPQYLPSPLSFRKVALGWNHALVLTDEGELYMLGGKHHGTLSDSERLNVTNSLPGATEEDNFRAVCGIKILDIAAGAEHSAVVTEDGAVKTWGWGEHGQLGLGDTCDHTNPQTVTLRRKLESAAFDVKVYSGSGFTVAITTPHAAAKLTN</sequence>
<dbReference type="Pfam" id="PF00415">
    <property type="entry name" value="RCC1"/>
    <property type="match status" value="4"/>
</dbReference>
<feature type="repeat" description="RCC1" evidence="2">
    <location>
        <begin position="272"/>
        <end position="327"/>
    </location>
</feature>
<dbReference type="InterPro" id="IPR009091">
    <property type="entry name" value="RCC1/BLIP-II"/>
</dbReference>
<dbReference type="RefSeq" id="XP_022944971.1">
    <property type="nucleotide sequence ID" value="XM_023089203.1"/>
</dbReference>
<evidence type="ECO:0000313" key="4">
    <source>
        <dbReference type="RefSeq" id="XP_022944971.1"/>
    </source>
</evidence>
<dbReference type="PROSITE" id="PS50012">
    <property type="entry name" value="RCC1_3"/>
    <property type="match status" value="6"/>
</dbReference>
<feature type="repeat" description="RCC1" evidence="2">
    <location>
        <begin position="213"/>
        <end position="271"/>
    </location>
</feature>
<keyword evidence="4" id="KW-0675">Receptor</keyword>
<proteinExistence type="predicted"/>
<dbReference type="PRINTS" id="PR00633">
    <property type="entry name" value="RCCNDNSATION"/>
</dbReference>
<feature type="repeat" description="RCC1" evidence="2">
    <location>
        <begin position="7"/>
        <end position="61"/>
    </location>
</feature>
<name>A0A6J1FZJ2_CUCMO</name>
<reference evidence="4" key="1">
    <citation type="submission" date="2025-08" db="UniProtKB">
        <authorList>
            <consortium name="RefSeq"/>
        </authorList>
    </citation>
    <scope>IDENTIFICATION</scope>
    <source>
        <tissue evidence="4">Young leaves</tissue>
    </source>
</reference>
<keyword evidence="3" id="KW-1185">Reference proteome</keyword>
<dbReference type="PANTHER" id="PTHR22870">
    <property type="entry name" value="REGULATOR OF CHROMOSOME CONDENSATION"/>
    <property type="match status" value="1"/>
</dbReference>